<protein>
    <recommendedName>
        <fullName evidence="1">Calcineurin-like phosphoesterase domain-containing protein</fullName>
    </recommendedName>
</protein>
<accession>A0AAE0FPB8</accession>
<dbReference type="GO" id="GO:0016787">
    <property type="term" value="F:hydrolase activity"/>
    <property type="evidence" value="ECO:0007669"/>
    <property type="project" value="InterPro"/>
</dbReference>
<dbReference type="EMBL" id="LGRX02015290">
    <property type="protein sequence ID" value="KAK3263542.1"/>
    <property type="molecule type" value="Genomic_DNA"/>
</dbReference>
<sequence>MCPIPISNPSSDDDIRVHTDSDSQSSLRVFAISDIHTDCAQNMQLMTSLSSTEYQNDVLIVAGDISGDLSIVQATLQNFVSKFKLVFFVPGNHDLWCKKHSGGDANSSIDKMYKVNKICDQLGVLRGPHLIEGTENSQACWIVPLLSWYHGSFDTEPDLHYLDLPPVNHIMRDFYSCVWPTGMDASGERVAQYMDLLNDRATAQTPSGRLTGKRLWQHIRDSGVPVISYSHFLPRLELIPEKRFLFFPHLAKAAGSRFLGERVARLSPDVHIFGHTHFGWDMVLDGVRYIQAAVGYPRERNNVNSPLGIGASTKEPAPKEPLLIFDSTGDGRFQSELSAKWSDYYKTHPREPSNLRLASWVRPHYQKEADEWERAQASDLDPAAGVSVCGSDAKMQLSQPPLTEVTRTMPQSTSSLLPSIAIPDTPCPGDARRFQGSSGKLDLDKIQTYLKQIQCKQIQC</sequence>
<feature type="domain" description="Calcineurin-like phosphoesterase" evidence="1">
    <location>
        <begin position="27"/>
        <end position="277"/>
    </location>
</feature>
<dbReference type="InterPro" id="IPR029052">
    <property type="entry name" value="Metallo-depent_PP-like"/>
</dbReference>
<evidence type="ECO:0000313" key="3">
    <source>
        <dbReference type="Proteomes" id="UP001190700"/>
    </source>
</evidence>
<dbReference type="Pfam" id="PF00149">
    <property type="entry name" value="Metallophos"/>
    <property type="match status" value="1"/>
</dbReference>
<name>A0AAE0FPB8_9CHLO</name>
<comment type="caution">
    <text evidence="2">The sequence shown here is derived from an EMBL/GenBank/DDBJ whole genome shotgun (WGS) entry which is preliminary data.</text>
</comment>
<dbReference type="InterPro" id="IPR052963">
    <property type="entry name" value="Pantetheine_PDE"/>
</dbReference>
<dbReference type="InterPro" id="IPR004843">
    <property type="entry name" value="Calcineurin-like_PHP"/>
</dbReference>
<proteinExistence type="predicted"/>
<dbReference type="CDD" id="cd00838">
    <property type="entry name" value="MPP_superfamily"/>
    <property type="match status" value="1"/>
</dbReference>
<dbReference type="SUPFAM" id="SSF56300">
    <property type="entry name" value="Metallo-dependent phosphatases"/>
    <property type="match status" value="1"/>
</dbReference>
<dbReference type="PANTHER" id="PTHR36492:SF2">
    <property type="entry name" value="[ACYL-CARRIER-PROTEIN] PHOSPHODIESTERASE PPTH"/>
    <property type="match status" value="1"/>
</dbReference>
<dbReference type="AlphaFoldDB" id="A0AAE0FPB8"/>
<organism evidence="2 3">
    <name type="scientific">Cymbomonas tetramitiformis</name>
    <dbReference type="NCBI Taxonomy" id="36881"/>
    <lineage>
        <taxon>Eukaryota</taxon>
        <taxon>Viridiplantae</taxon>
        <taxon>Chlorophyta</taxon>
        <taxon>Pyramimonadophyceae</taxon>
        <taxon>Pyramimonadales</taxon>
        <taxon>Pyramimonadaceae</taxon>
        <taxon>Cymbomonas</taxon>
    </lineage>
</organism>
<dbReference type="PANTHER" id="PTHR36492">
    <property type="match status" value="1"/>
</dbReference>
<keyword evidence="3" id="KW-1185">Reference proteome</keyword>
<dbReference type="Proteomes" id="UP001190700">
    <property type="component" value="Unassembled WGS sequence"/>
</dbReference>
<dbReference type="Gene3D" id="3.60.21.10">
    <property type="match status" value="1"/>
</dbReference>
<gene>
    <name evidence="2" type="ORF">CYMTET_27655</name>
</gene>
<reference evidence="2 3" key="1">
    <citation type="journal article" date="2015" name="Genome Biol. Evol.">
        <title>Comparative Genomics of a Bacterivorous Green Alga Reveals Evolutionary Causalities and Consequences of Phago-Mixotrophic Mode of Nutrition.</title>
        <authorList>
            <person name="Burns J.A."/>
            <person name="Paasch A."/>
            <person name="Narechania A."/>
            <person name="Kim E."/>
        </authorList>
    </citation>
    <scope>NUCLEOTIDE SEQUENCE [LARGE SCALE GENOMIC DNA]</scope>
    <source>
        <strain evidence="2 3">PLY_AMNH</strain>
    </source>
</reference>
<evidence type="ECO:0000313" key="2">
    <source>
        <dbReference type="EMBL" id="KAK3263542.1"/>
    </source>
</evidence>
<evidence type="ECO:0000259" key="1">
    <source>
        <dbReference type="Pfam" id="PF00149"/>
    </source>
</evidence>